<feature type="signal peptide" evidence="2">
    <location>
        <begin position="1"/>
        <end position="22"/>
    </location>
</feature>
<feature type="chain" id="PRO_5042850778" description="Lipoprotein" evidence="2">
    <location>
        <begin position="23"/>
        <end position="56"/>
    </location>
</feature>
<sequence>MTMPRFKMFLLIGIFISGFGLTSCTHTQPASGAHPESGHDKGSDGKAQHEHDYYND</sequence>
<organism evidence="3 4">
    <name type="scientific">Legionella pneumophila</name>
    <dbReference type="NCBI Taxonomy" id="446"/>
    <lineage>
        <taxon>Bacteria</taxon>
        <taxon>Pseudomonadati</taxon>
        <taxon>Pseudomonadota</taxon>
        <taxon>Gammaproteobacteria</taxon>
        <taxon>Legionellales</taxon>
        <taxon>Legionellaceae</taxon>
        <taxon>Legionella</taxon>
    </lineage>
</organism>
<evidence type="ECO:0000256" key="2">
    <source>
        <dbReference type="SAM" id="SignalP"/>
    </source>
</evidence>
<feature type="region of interest" description="Disordered" evidence="1">
    <location>
        <begin position="26"/>
        <end position="56"/>
    </location>
</feature>
<proteinExistence type="predicted"/>
<feature type="compositionally biased region" description="Basic and acidic residues" evidence="1">
    <location>
        <begin position="36"/>
        <end position="56"/>
    </location>
</feature>
<evidence type="ECO:0000313" key="4">
    <source>
        <dbReference type="Proteomes" id="UP001071279"/>
    </source>
</evidence>
<gene>
    <name evidence="3" type="ORF">O6C86_14470</name>
</gene>
<name>A0AAP3HFH2_LEGPN</name>
<keyword evidence="2" id="KW-0732">Signal</keyword>
<dbReference type="EMBL" id="JAPXIC010000095">
    <property type="protein sequence ID" value="MCZ4720408.1"/>
    <property type="molecule type" value="Genomic_DNA"/>
</dbReference>
<evidence type="ECO:0000256" key="1">
    <source>
        <dbReference type="SAM" id="MobiDB-lite"/>
    </source>
</evidence>
<accession>A0AAP3HFH2</accession>
<dbReference type="RefSeq" id="WP_011947217.1">
    <property type="nucleotide sequence ID" value="NZ_BBUK01000068.1"/>
</dbReference>
<reference evidence="3" key="1">
    <citation type="submission" date="2022-12" db="EMBL/GenBank/DDBJ databases">
        <title>Comparative genomics of Legionella pneumophila isolates from the West Bank and Germany support molecular epidemiology of Legionnaires disease.</title>
        <authorList>
            <person name="Zayed A.R."/>
            <person name="Bitar D.M."/>
            <person name="Steinert M."/>
            <person name="Lueck C."/>
            <person name="Brettar I."/>
            <person name="Hoefle M.G."/>
            <person name="Bunk B."/>
        </authorList>
    </citation>
    <scope>NUCLEOTIDE SEQUENCE</scope>
    <source>
        <strain evidence="3">H23</strain>
    </source>
</reference>
<dbReference type="PROSITE" id="PS51257">
    <property type="entry name" value="PROKAR_LIPOPROTEIN"/>
    <property type="match status" value="1"/>
</dbReference>
<evidence type="ECO:0000313" key="3">
    <source>
        <dbReference type="EMBL" id="MCZ4720408.1"/>
    </source>
</evidence>
<dbReference type="Proteomes" id="UP001071279">
    <property type="component" value="Unassembled WGS sequence"/>
</dbReference>
<evidence type="ECO:0008006" key="5">
    <source>
        <dbReference type="Google" id="ProtNLM"/>
    </source>
</evidence>
<protein>
    <recommendedName>
        <fullName evidence="5">Lipoprotein</fullName>
    </recommendedName>
</protein>
<dbReference type="AlphaFoldDB" id="A0AAP3HFH2"/>
<comment type="caution">
    <text evidence="3">The sequence shown here is derived from an EMBL/GenBank/DDBJ whole genome shotgun (WGS) entry which is preliminary data.</text>
</comment>